<evidence type="ECO:0000313" key="2">
    <source>
        <dbReference type="EMBL" id="KAK3249938.1"/>
    </source>
</evidence>
<sequence>MRRASKLWQVRAPKEVEPQESGSSLIKFFIQSHKGKKVLVSGVCGQDNAKMTISELVTMFTKESTDGDPWPAMTAFVDHWATTRMCAMQEAQYAEFAEVSGIAPRAIRRVGLPKRQQTMANVLQMFTPDKSPSRPEEDSSDGNTDESSDDEQGPAGSVEDGHTEQPAAQTVAWEAKPRGKGQGTRDKGHGEGQGTSPGTVGALDNEFPNRAGCDHVQSGGTWNV</sequence>
<feature type="compositionally biased region" description="Acidic residues" evidence="1">
    <location>
        <begin position="138"/>
        <end position="152"/>
    </location>
</feature>
<proteinExistence type="predicted"/>
<reference evidence="2 3" key="1">
    <citation type="journal article" date="2015" name="Genome Biol. Evol.">
        <title>Comparative Genomics of a Bacterivorous Green Alga Reveals Evolutionary Causalities and Consequences of Phago-Mixotrophic Mode of Nutrition.</title>
        <authorList>
            <person name="Burns J.A."/>
            <person name="Paasch A."/>
            <person name="Narechania A."/>
            <person name="Kim E."/>
        </authorList>
    </citation>
    <scope>NUCLEOTIDE SEQUENCE [LARGE SCALE GENOMIC DNA]</scope>
    <source>
        <strain evidence="2 3">PLY_AMNH</strain>
    </source>
</reference>
<dbReference type="AlphaFoldDB" id="A0AAE0F315"/>
<protein>
    <submittedName>
        <fullName evidence="2">Uncharacterized protein</fullName>
    </submittedName>
</protein>
<evidence type="ECO:0000313" key="3">
    <source>
        <dbReference type="Proteomes" id="UP001190700"/>
    </source>
</evidence>
<comment type="caution">
    <text evidence="2">The sequence shown here is derived from an EMBL/GenBank/DDBJ whole genome shotgun (WGS) entry which is preliminary data.</text>
</comment>
<dbReference type="EMBL" id="LGRX02027015">
    <property type="protein sequence ID" value="KAK3249938.1"/>
    <property type="molecule type" value="Genomic_DNA"/>
</dbReference>
<dbReference type="Proteomes" id="UP001190700">
    <property type="component" value="Unassembled WGS sequence"/>
</dbReference>
<keyword evidence="3" id="KW-1185">Reference proteome</keyword>
<name>A0AAE0F315_9CHLO</name>
<organism evidence="2 3">
    <name type="scientific">Cymbomonas tetramitiformis</name>
    <dbReference type="NCBI Taxonomy" id="36881"/>
    <lineage>
        <taxon>Eukaryota</taxon>
        <taxon>Viridiplantae</taxon>
        <taxon>Chlorophyta</taxon>
        <taxon>Pyramimonadophyceae</taxon>
        <taxon>Pyramimonadales</taxon>
        <taxon>Pyramimonadaceae</taxon>
        <taxon>Cymbomonas</taxon>
    </lineage>
</organism>
<evidence type="ECO:0000256" key="1">
    <source>
        <dbReference type="SAM" id="MobiDB-lite"/>
    </source>
</evidence>
<gene>
    <name evidence="2" type="ORF">CYMTET_40656</name>
</gene>
<feature type="region of interest" description="Disordered" evidence="1">
    <location>
        <begin position="125"/>
        <end position="224"/>
    </location>
</feature>
<accession>A0AAE0F315</accession>